<evidence type="ECO:0000313" key="4">
    <source>
        <dbReference type="Proteomes" id="UP000001555"/>
    </source>
</evidence>
<feature type="compositionally biased region" description="Basic and acidic residues" evidence="1">
    <location>
        <begin position="72"/>
        <end position="85"/>
    </location>
</feature>
<name>B7P2E8_IXOSC</name>
<evidence type="ECO:0000313" key="2">
    <source>
        <dbReference type="EMBL" id="EEC00770.1"/>
    </source>
</evidence>
<dbReference type="EMBL" id="ABJB010026427">
    <property type="status" value="NOT_ANNOTATED_CDS"/>
    <property type="molecule type" value="Genomic_DNA"/>
</dbReference>
<evidence type="ECO:0000313" key="3">
    <source>
        <dbReference type="EnsemblMetazoa" id="ISCW000376-PA"/>
    </source>
</evidence>
<proteinExistence type="predicted"/>
<reference evidence="3" key="2">
    <citation type="submission" date="2020-05" db="UniProtKB">
        <authorList>
            <consortium name="EnsemblMetazoa"/>
        </authorList>
    </citation>
    <scope>IDENTIFICATION</scope>
    <source>
        <strain evidence="3">wikel</strain>
    </source>
</reference>
<accession>B7P2E8</accession>
<organism>
    <name type="scientific">Ixodes scapularis</name>
    <name type="common">Black-legged tick</name>
    <name type="synonym">Deer tick</name>
    <dbReference type="NCBI Taxonomy" id="6945"/>
    <lineage>
        <taxon>Eukaryota</taxon>
        <taxon>Metazoa</taxon>
        <taxon>Ecdysozoa</taxon>
        <taxon>Arthropoda</taxon>
        <taxon>Chelicerata</taxon>
        <taxon>Arachnida</taxon>
        <taxon>Acari</taxon>
        <taxon>Parasitiformes</taxon>
        <taxon>Ixodida</taxon>
        <taxon>Ixodoidea</taxon>
        <taxon>Ixodidae</taxon>
        <taxon>Ixodinae</taxon>
        <taxon>Ixodes</taxon>
    </lineage>
</organism>
<keyword evidence="4" id="KW-1185">Reference proteome</keyword>
<gene>
    <name evidence="2" type="ORF">IscW_ISCW000376</name>
</gene>
<feature type="non-terminal residue" evidence="2">
    <location>
        <position position="1"/>
    </location>
</feature>
<dbReference type="EMBL" id="ABJB010320354">
    <property type="status" value="NOT_ANNOTATED_CDS"/>
    <property type="molecule type" value="Genomic_DNA"/>
</dbReference>
<dbReference type="EMBL" id="ABJB010640024">
    <property type="status" value="NOT_ANNOTATED_CDS"/>
    <property type="molecule type" value="Genomic_DNA"/>
</dbReference>
<dbReference type="VEuPathDB" id="VectorBase:ISCI000376"/>
<sequence length="97" mass="11112">CLYARGSDSENTRRPLSLGAFEVFCVHTSSRVYNAVYSCCSYNKQHVCLPQSIWEEGCPRRHRSAWTLTAARSERTASEEEDNKKSSQKLEVPNRLK</sequence>
<dbReference type="EMBL" id="DS622189">
    <property type="protein sequence ID" value="EEC00770.1"/>
    <property type="molecule type" value="Genomic_DNA"/>
</dbReference>
<dbReference type="EnsemblMetazoa" id="ISCW000376-RA">
    <property type="protein sequence ID" value="ISCW000376-PA"/>
    <property type="gene ID" value="ISCW000376"/>
</dbReference>
<dbReference type="Proteomes" id="UP000001555">
    <property type="component" value="Unassembled WGS sequence"/>
</dbReference>
<feature type="region of interest" description="Disordered" evidence="1">
    <location>
        <begin position="69"/>
        <end position="97"/>
    </location>
</feature>
<dbReference type="InParanoid" id="B7P2E8"/>
<dbReference type="PaxDb" id="6945-B7P2E8"/>
<dbReference type="HOGENOM" id="CLU_2352560_0_0_1"/>
<protein>
    <submittedName>
        <fullName evidence="2 3">Uncharacterized protein</fullName>
    </submittedName>
</protein>
<evidence type="ECO:0000256" key="1">
    <source>
        <dbReference type="SAM" id="MobiDB-lite"/>
    </source>
</evidence>
<dbReference type="VEuPathDB" id="VectorBase:ISCW000376"/>
<reference evidence="2 4" key="1">
    <citation type="submission" date="2008-03" db="EMBL/GenBank/DDBJ databases">
        <title>Annotation of Ixodes scapularis.</title>
        <authorList>
            <consortium name="Ixodes scapularis Genome Project Consortium"/>
            <person name="Caler E."/>
            <person name="Hannick L.I."/>
            <person name="Bidwell S."/>
            <person name="Joardar V."/>
            <person name="Thiagarajan M."/>
            <person name="Amedeo P."/>
            <person name="Galinsky K.J."/>
            <person name="Schobel S."/>
            <person name="Inman J."/>
            <person name="Hostetler J."/>
            <person name="Miller J."/>
            <person name="Hammond M."/>
            <person name="Megy K."/>
            <person name="Lawson D."/>
            <person name="Kodira C."/>
            <person name="Sutton G."/>
            <person name="Meyer J."/>
            <person name="Hill C.A."/>
            <person name="Birren B."/>
            <person name="Nene V."/>
            <person name="Collins F."/>
            <person name="Alarcon-Chaidez F."/>
            <person name="Wikel S."/>
            <person name="Strausberg R."/>
        </authorList>
    </citation>
    <scope>NUCLEOTIDE SEQUENCE [LARGE SCALE GENOMIC DNA]</scope>
    <source>
        <strain evidence="4">Wikel</strain>
        <strain evidence="2">Wikel colony</strain>
    </source>
</reference>
<dbReference type="AlphaFoldDB" id="B7P2E8"/>